<proteinExistence type="predicted"/>
<protein>
    <submittedName>
        <fullName evidence="1">Uncharacterized protein</fullName>
    </submittedName>
</protein>
<accession>A0ABY6JVU9</accession>
<gene>
    <name evidence="1" type="ORF">LAZ67_1001600</name>
</gene>
<keyword evidence="2" id="KW-1185">Reference proteome</keyword>
<organism evidence="1 2">
    <name type="scientific">Cordylochernes scorpioides</name>
    <dbReference type="NCBI Taxonomy" id="51811"/>
    <lineage>
        <taxon>Eukaryota</taxon>
        <taxon>Metazoa</taxon>
        <taxon>Ecdysozoa</taxon>
        <taxon>Arthropoda</taxon>
        <taxon>Chelicerata</taxon>
        <taxon>Arachnida</taxon>
        <taxon>Pseudoscorpiones</taxon>
        <taxon>Cheliferoidea</taxon>
        <taxon>Chernetidae</taxon>
        <taxon>Cordylochernes</taxon>
    </lineage>
</organism>
<evidence type="ECO:0000313" key="1">
    <source>
        <dbReference type="EMBL" id="UYV60588.1"/>
    </source>
</evidence>
<dbReference type="Proteomes" id="UP001235939">
    <property type="component" value="Chromosome 01"/>
</dbReference>
<dbReference type="EMBL" id="CP092863">
    <property type="protein sequence ID" value="UYV60588.1"/>
    <property type="molecule type" value="Genomic_DNA"/>
</dbReference>
<evidence type="ECO:0000313" key="2">
    <source>
        <dbReference type="Proteomes" id="UP001235939"/>
    </source>
</evidence>
<name>A0ABY6JVU9_9ARAC</name>
<sequence>MRACLNGFVSLEDKTYPSAVSLRGGSQISKIDTVYFEICGDSASGDISIYSQWIDDPNLPLNEHIKHRRNQTFYKCLSDRTLTFKDEKCHRGKLSKDRSTVGTSTNCGELTFEDYSQVDDDISVYVPNRCRNIGFGPSRRGRRRRRATANSSHIGRDKAISYYPTLLRPQNRHKWRFLHSFFIVGIPQSTSLRPASAGQLSEVLILRARRPDVVVRLALHARPHPAHLAFTRDFCIARGSGDLSLTHRYWCCSPGKSLITYSGLRTCRNGSSGLAFKTSTSP</sequence>
<reference evidence="1 2" key="1">
    <citation type="submission" date="2022-01" db="EMBL/GenBank/DDBJ databases">
        <title>A chromosomal length assembly of Cordylochernes scorpioides.</title>
        <authorList>
            <person name="Zeh D."/>
            <person name="Zeh J."/>
        </authorList>
    </citation>
    <scope>NUCLEOTIDE SEQUENCE [LARGE SCALE GENOMIC DNA]</scope>
    <source>
        <strain evidence="1">IN4F17</strain>
        <tissue evidence="1">Whole Body</tissue>
    </source>
</reference>